<dbReference type="InterPro" id="IPR029071">
    <property type="entry name" value="Ubiquitin-like_domsf"/>
</dbReference>
<sequence length="101" mass="11158">MVSYDFGKDASKCKSGGDSKKIVLRLTDPDGTALVFKVKRNVTFRKVLEAFSKNVGKSSEEFRMVHNGKNLRDLGMTPDDLGFSGNEEIEVFTSQEGGSYI</sequence>
<accession>A0A0B2UJ27</accession>
<dbReference type="VEuPathDB" id="MicrosporidiaDB:M896_080620"/>
<name>A0A0B2UJ27_9MICR</name>
<dbReference type="OrthoDB" id="442921at2759"/>
<comment type="caution">
    <text evidence="2">The sequence shown here is derived from an EMBL/GenBank/DDBJ whole genome shotgun (WGS) entry which is preliminary data.</text>
</comment>
<dbReference type="InterPro" id="IPR000626">
    <property type="entry name" value="Ubiquitin-like_dom"/>
</dbReference>
<dbReference type="Pfam" id="PF11976">
    <property type="entry name" value="Rad60-SLD"/>
    <property type="match status" value="1"/>
</dbReference>
<dbReference type="Gene3D" id="3.10.20.90">
    <property type="entry name" value="Phosphatidylinositol 3-kinase Catalytic Subunit, Chain A, domain 1"/>
    <property type="match status" value="1"/>
</dbReference>
<feature type="domain" description="Ubiquitin-like" evidence="1">
    <location>
        <begin position="20"/>
        <end position="98"/>
    </location>
</feature>
<dbReference type="AlphaFoldDB" id="A0A0B2UJ27"/>
<dbReference type="Proteomes" id="UP000031056">
    <property type="component" value="Unassembled WGS sequence"/>
</dbReference>
<proteinExistence type="predicted"/>
<protein>
    <submittedName>
        <fullName evidence="2">Small ubiquitin-related modifier protein</fullName>
    </submittedName>
</protein>
<organism evidence="2 3">
    <name type="scientific">Ordospora colligata OC4</name>
    <dbReference type="NCBI Taxonomy" id="1354746"/>
    <lineage>
        <taxon>Eukaryota</taxon>
        <taxon>Fungi</taxon>
        <taxon>Fungi incertae sedis</taxon>
        <taxon>Microsporidia</taxon>
        <taxon>Ordosporidae</taxon>
        <taxon>Ordospora</taxon>
    </lineage>
</organism>
<dbReference type="InterPro" id="IPR022617">
    <property type="entry name" value="Rad60/SUMO-like_dom"/>
</dbReference>
<dbReference type="EMBL" id="JOKQ01000008">
    <property type="protein sequence ID" value="KHN69328.1"/>
    <property type="molecule type" value="Genomic_DNA"/>
</dbReference>
<dbReference type="HOGENOM" id="CLU_148322_4_3_1"/>
<dbReference type="SUPFAM" id="SSF54236">
    <property type="entry name" value="Ubiquitin-like"/>
    <property type="match status" value="1"/>
</dbReference>
<evidence type="ECO:0000313" key="2">
    <source>
        <dbReference type="EMBL" id="KHN69328.1"/>
    </source>
</evidence>
<evidence type="ECO:0000313" key="3">
    <source>
        <dbReference type="Proteomes" id="UP000031056"/>
    </source>
</evidence>
<evidence type="ECO:0000259" key="1">
    <source>
        <dbReference type="PROSITE" id="PS50053"/>
    </source>
</evidence>
<dbReference type="PROSITE" id="PS50053">
    <property type="entry name" value="UBIQUITIN_2"/>
    <property type="match status" value="1"/>
</dbReference>
<reference evidence="2 3" key="1">
    <citation type="journal article" date="2014" name="MBio">
        <title>The Ordospora colligata genome; evolution of extreme reduction in microsporidia and host-to-parasite horizontal gene transfer.</title>
        <authorList>
            <person name="Pombert J.-F."/>
            <person name="Haag K.L."/>
            <person name="Beidas S."/>
            <person name="Ebert D."/>
            <person name="Keeling P.J."/>
        </authorList>
    </citation>
    <scope>NUCLEOTIDE SEQUENCE [LARGE SCALE GENOMIC DNA]</scope>
    <source>
        <strain evidence="2 3">OC4</strain>
    </source>
</reference>
<dbReference type="GeneID" id="26262102"/>
<gene>
    <name evidence="2" type="ORF">M896_080620</name>
</gene>
<dbReference type="FunCoup" id="A0A0B2UJ27">
    <property type="interactions" value="354"/>
</dbReference>
<keyword evidence="3" id="KW-1185">Reference proteome</keyword>
<dbReference type="InParanoid" id="A0A0B2UJ27"/>
<dbReference type="RefSeq" id="XP_014563370.1">
    <property type="nucleotide sequence ID" value="XM_014707884.1"/>
</dbReference>
<dbReference type="STRING" id="1354746.A0A0B2UJ27"/>
<dbReference type="CDD" id="cd01763">
    <property type="entry name" value="Ubl_SUMO_like"/>
    <property type="match status" value="1"/>
</dbReference>